<comment type="caution">
    <text evidence="1">The sequence shown here is derived from an EMBL/GenBank/DDBJ whole genome shotgun (WGS) entry which is preliminary data.</text>
</comment>
<dbReference type="RefSeq" id="WP_186893326.1">
    <property type="nucleotide sequence ID" value="NZ_WJBE01000002.1"/>
</dbReference>
<proteinExistence type="predicted"/>
<evidence type="ECO:0000313" key="2">
    <source>
        <dbReference type="Proteomes" id="UP000622405"/>
    </source>
</evidence>
<dbReference type="Proteomes" id="UP000622405">
    <property type="component" value="Unassembled WGS sequence"/>
</dbReference>
<dbReference type="EMBL" id="WJBE01000002">
    <property type="protein sequence ID" value="MBC3898720.1"/>
    <property type="molecule type" value="Genomic_DNA"/>
</dbReference>
<organism evidence="1 2">
    <name type="scientific">Acetobacterium malicum</name>
    <dbReference type="NCBI Taxonomy" id="52692"/>
    <lineage>
        <taxon>Bacteria</taxon>
        <taxon>Bacillati</taxon>
        <taxon>Bacillota</taxon>
        <taxon>Clostridia</taxon>
        <taxon>Eubacteriales</taxon>
        <taxon>Eubacteriaceae</taxon>
        <taxon>Acetobacterium</taxon>
    </lineage>
</organism>
<reference evidence="1 2" key="1">
    <citation type="journal article" date="2020" name="mSystems">
        <title>Defining Genomic and Predicted Metabolic Features of the Acetobacterium Genus.</title>
        <authorList>
            <person name="Ross D.E."/>
            <person name="Marshall C.W."/>
            <person name="Gulliver D."/>
            <person name="May H.D."/>
            <person name="Norman R.S."/>
        </authorList>
    </citation>
    <scope>NUCLEOTIDE SEQUENCE [LARGE SCALE GENOMIC DNA]</scope>
    <source>
        <strain evidence="1 2">DSM 4132</strain>
    </source>
</reference>
<gene>
    <name evidence="1" type="ORF">GH811_03715</name>
</gene>
<accession>A0ABR6YUE5</accession>
<name>A0ABR6YUE5_9FIRM</name>
<protein>
    <submittedName>
        <fullName evidence="1">Uncharacterized protein</fullName>
    </submittedName>
</protein>
<sequence>MNKKTFHKSLSHLSKEKTNELIYRYYQNENVISLLEEFDIDTSPSSLFKLFPPVLHQNYPCLNCGNLLSSPAQSKSRSLCVEISDLFCANCGHISNKFKKCECDYCTNARKQAKEDSEKQRKAKEAERRSIREIIEKTYDVSNSTPYDFDELSFTHKVYLSAICKALLVENYSSTKHLHPIELFDQANPITPSDKYTQIILYKLCQNSILRPSPNSDLSAFVQEDENGEFSFPENFPYRVYSAKACFVINVTHKEGFDALIKKILLGDYYNSEENAEEALKLWKIIAKQECISYFEYQLSLIHFDTHFGKKTNIMIEKLLENFSVSQIYAFIWKEVASASKAYLEYRCSKTYAKNIAIHGVERYGNRALENGWDIIKYTRDKNLPQSILSEVFFNLVLSIKDDGFNKAPCISLL</sequence>
<keyword evidence="2" id="KW-1185">Reference proteome</keyword>
<evidence type="ECO:0000313" key="1">
    <source>
        <dbReference type="EMBL" id="MBC3898720.1"/>
    </source>
</evidence>